<evidence type="ECO:0000313" key="2">
    <source>
        <dbReference type="EMBL" id="KAL3672397.1"/>
    </source>
</evidence>
<comment type="caution">
    <text evidence="2">The sequence shown here is derived from an EMBL/GenBank/DDBJ whole genome shotgun (WGS) entry which is preliminary data.</text>
</comment>
<sequence length="331" mass="37645">MDNFPFYPPNYLTLTENVISSVMPRGPTKRARLTYSASETRKNWSQPRLAQSSVVEKPVELPLQVETALKNCMNEGQKVALKLVREIKDRRHETSRINQARYVKRQRKKVSKLEEDVQKLQEEVKDLPLHHTSLSIDTPTHKTVWSVAAYYFRLFQHGFNSPSKEANAFALKFLQTTMEPSVTDGSLCGPKALLENWRLFSLHFADVHVELEHLEKGESADILVAFTSTSVKFSTGTLRKVFPHLNTDGHGGTQGGKWSPLADRLRNQRITMRGTVYFYWDKTTGRVARMETKSDLLTPLLHLLGDLEAVSRVFEKALVTPECKLTSCTNA</sequence>
<reference evidence="2 3" key="1">
    <citation type="submission" date="2024-09" db="EMBL/GenBank/DDBJ databases">
        <title>Genome sequencing and assembly of Phytophthora oleae, isolate VK10A, causative agent of rot of olive drupes.</title>
        <authorList>
            <person name="Conti Taguali S."/>
            <person name="Riolo M."/>
            <person name="La Spada F."/>
            <person name="Cacciola S.O."/>
            <person name="Dionisio G."/>
        </authorList>
    </citation>
    <scope>NUCLEOTIDE SEQUENCE [LARGE SCALE GENOMIC DNA]</scope>
    <source>
        <strain evidence="2 3">VK10A</strain>
    </source>
</reference>
<evidence type="ECO:0008006" key="4">
    <source>
        <dbReference type="Google" id="ProtNLM"/>
    </source>
</evidence>
<keyword evidence="3" id="KW-1185">Reference proteome</keyword>
<organism evidence="2 3">
    <name type="scientific">Phytophthora oleae</name>
    <dbReference type="NCBI Taxonomy" id="2107226"/>
    <lineage>
        <taxon>Eukaryota</taxon>
        <taxon>Sar</taxon>
        <taxon>Stramenopiles</taxon>
        <taxon>Oomycota</taxon>
        <taxon>Peronosporomycetes</taxon>
        <taxon>Peronosporales</taxon>
        <taxon>Peronosporaceae</taxon>
        <taxon>Phytophthora</taxon>
    </lineage>
</organism>
<accession>A0ABD3G2F9</accession>
<feature type="coiled-coil region" evidence="1">
    <location>
        <begin position="103"/>
        <end position="130"/>
    </location>
</feature>
<proteinExistence type="predicted"/>
<protein>
    <recommendedName>
        <fullName evidence="4">Bzip transcription factor</fullName>
    </recommendedName>
</protein>
<dbReference type="EMBL" id="JBIMZQ010000004">
    <property type="protein sequence ID" value="KAL3672397.1"/>
    <property type="molecule type" value="Genomic_DNA"/>
</dbReference>
<evidence type="ECO:0000313" key="3">
    <source>
        <dbReference type="Proteomes" id="UP001632037"/>
    </source>
</evidence>
<keyword evidence="1" id="KW-0175">Coiled coil</keyword>
<dbReference type="AlphaFoldDB" id="A0ABD3G2F9"/>
<name>A0ABD3G2F9_9STRA</name>
<evidence type="ECO:0000256" key="1">
    <source>
        <dbReference type="SAM" id="Coils"/>
    </source>
</evidence>
<gene>
    <name evidence="2" type="ORF">V7S43_003082</name>
</gene>
<dbReference type="Proteomes" id="UP001632037">
    <property type="component" value="Unassembled WGS sequence"/>
</dbReference>